<dbReference type="EMBL" id="NMUH01000053">
    <property type="protein sequence ID" value="MQL69995.1"/>
    <property type="molecule type" value="Genomic_DNA"/>
</dbReference>
<evidence type="ECO:0000256" key="1">
    <source>
        <dbReference type="ARBA" id="ARBA00023015"/>
    </source>
</evidence>
<keyword evidence="2" id="KW-0238">DNA-binding</keyword>
<feature type="region of interest" description="Disordered" evidence="5">
    <location>
        <begin position="1"/>
        <end position="71"/>
    </location>
</feature>
<keyword evidence="4" id="KW-0539">Nucleus</keyword>
<dbReference type="Gene3D" id="1.10.10.10">
    <property type="entry name" value="Winged helix-like DNA-binding domain superfamily/Winged helix DNA-binding domain"/>
    <property type="match status" value="1"/>
</dbReference>
<dbReference type="CDD" id="cd00167">
    <property type="entry name" value="SANT"/>
    <property type="match status" value="1"/>
</dbReference>
<dbReference type="Pfam" id="PF00249">
    <property type="entry name" value="Myb_DNA-binding"/>
    <property type="match status" value="1"/>
</dbReference>
<evidence type="ECO:0000259" key="6">
    <source>
        <dbReference type="PROSITE" id="PS50090"/>
    </source>
</evidence>
<sequence length="518" mass="56418">MAAPPPTPPPPPSPPAPSPSPSPSPSLPPPPESSQATPAVAVKSEVPPSSAKEIPSNAPSTSGEPSPSVSAAIAVPSHARWFSFGEIHETERRILPEFFDGSSAAKNPSVYKYYRDSIIRRFRENPARKVTFTEVRRSLVGDVGSIRRVFDFLETWGLINYTSSEKPGAKGGAEDREKRVAEEGSEKREGAAKKFCTTCKSECNIVSFVTEKVTDLVLCARCFVKGSFRGGLTHADFRRLDVGGNTEEKKRDWTDKDILHLLEALLQYGDDWKKVAGYVGGGKSEKDCVTRFIRLPFAEQFMAPLGNKTGAHCYLEDDLGDTKAGGGDVARDSSPSKRMRLSPLADASNPIMSQVAFLSAVAGSKIAEAAAHAAIAALDDVNLEHQEDICDTEPITDEADGEGATPSKDHTFAKGHRDAAAEARAQLEKEQQDMEESLSHIVGVQMKEIQEKIVHFEELELLMEKEWLQLQHMKNLLFADQLNLLQQRSKLKPPDSENLEPPDSGNTESIKAANDAAC</sequence>
<reference evidence="9" key="1">
    <citation type="submission" date="2017-07" db="EMBL/GenBank/DDBJ databases">
        <title>Taro Niue Genome Assembly and Annotation.</title>
        <authorList>
            <person name="Atibalentja N."/>
            <person name="Keating K."/>
            <person name="Fields C.J."/>
        </authorList>
    </citation>
    <scope>NUCLEOTIDE SEQUENCE</scope>
    <source>
        <strain evidence="9">Niue_2</strain>
        <tissue evidence="9">Leaf</tissue>
    </source>
</reference>
<proteinExistence type="predicted"/>
<dbReference type="SUPFAM" id="SSF46689">
    <property type="entry name" value="Homeodomain-like"/>
    <property type="match status" value="2"/>
</dbReference>
<dbReference type="PANTHER" id="PTHR12802:SF44">
    <property type="entry name" value="SWI_SNF COMPLEX SUBUNIT SWI3B"/>
    <property type="match status" value="1"/>
</dbReference>
<feature type="domain" description="Myb-like" evidence="6">
    <location>
        <begin position="245"/>
        <end position="296"/>
    </location>
</feature>
<feature type="compositionally biased region" description="Pro residues" evidence="5">
    <location>
        <begin position="1"/>
        <end position="32"/>
    </location>
</feature>
<evidence type="ECO:0000256" key="3">
    <source>
        <dbReference type="ARBA" id="ARBA00023163"/>
    </source>
</evidence>
<dbReference type="Pfam" id="PF16495">
    <property type="entry name" value="SWIRM-assoc_1"/>
    <property type="match status" value="1"/>
</dbReference>
<evidence type="ECO:0000259" key="8">
    <source>
        <dbReference type="PROSITE" id="PS51293"/>
    </source>
</evidence>
<dbReference type="GO" id="GO:0003677">
    <property type="term" value="F:DNA binding"/>
    <property type="evidence" value="ECO:0007669"/>
    <property type="project" value="UniProtKB-KW"/>
</dbReference>
<dbReference type="InterPro" id="IPR036388">
    <property type="entry name" value="WH-like_DNA-bd_sf"/>
</dbReference>
<feature type="region of interest" description="Disordered" evidence="5">
    <location>
        <begin position="166"/>
        <end position="185"/>
    </location>
</feature>
<keyword evidence="10" id="KW-1185">Reference proteome</keyword>
<keyword evidence="1" id="KW-0805">Transcription regulation</keyword>
<dbReference type="Pfam" id="PF04433">
    <property type="entry name" value="SWIRM"/>
    <property type="match status" value="1"/>
</dbReference>
<dbReference type="OrthoDB" id="118550at2759"/>
<dbReference type="PROSITE" id="PS50934">
    <property type="entry name" value="SWIRM"/>
    <property type="match status" value="1"/>
</dbReference>
<dbReference type="GO" id="GO:0005634">
    <property type="term" value="C:nucleus"/>
    <property type="evidence" value="ECO:0007669"/>
    <property type="project" value="UniProtKB-ARBA"/>
</dbReference>
<evidence type="ECO:0000256" key="2">
    <source>
        <dbReference type="ARBA" id="ARBA00023125"/>
    </source>
</evidence>
<dbReference type="InterPro" id="IPR007526">
    <property type="entry name" value="SWIRM"/>
</dbReference>
<keyword evidence="3" id="KW-0804">Transcription</keyword>
<dbReference type="FunFam" id="1.10.10.10:FF:000020">
    <property type="entry name" value="SWI/SNF complex subunit SMARCC2 isoform c"/>
    <property type="match status" value="1"/>
</dbReference>
<organism evidence="9 10">
    <name type="scientific">Colocasia esculenta</name>
    <name type="common">Wild taro</name>
    <name type="synonym">Arum esculentum</name>
    <dbReference type="NCBI Taxonomy" id="4460"/>
    <lineage>
        <taxon>Eukaryota</taxon>
        <taxon>Viridiplantae</taxon>
        <taxon>Streptophyta</taxon>
        <taxon>Embryophyta</taxon>
        <taxon>Tracheophyta</taxon>
        <taxon>Spermatophyta</taxon>
        <taxon>Magnoliopsida</taxon>
        <taxon>Liliopsida</taxon>
        <taxon>Araceae</taxon>
        <taxon>Aroideae</taxon>
        <taxon>Colocasieae</taxon>
        <taxon>Colocasia</taxon>
    </lineage>
</organism>
<feature type="domain" description="SWIRM" evidence="7">
    <location>
        <begin position="73"/>
        <end position="170"/>
    </location>
</feature>
<dbReference type="InterPro" id="IPR001005">
    <property type="entry name" value="SANT/Myb"/>
</dbReference>
<dbReference type="InterPro" id="IPR009057">
    <property type="entry name" value="Homeodomain-like_sf"/>
</dbReference>
<dbReference type="SMART" id="SM00717">
    <property type="entry name" value="SANT"/>
    <property type="match status" value="1"/>
</dbReference>
<accession>A0A843TG38</accession>
<dbReference type="SMR" id="A0A843TG38"/>
<evidence type="ECO:0008006" key="11">
    <source>
        <dbReference type="Google" id="ProtNLM"/>
    </source>
</evidence>
<evidence type="ECO:0000313" key="10">
    <source>
        <dbReference type="Proteomes" id="UP000652761"/>
    </source>
</evidence>
<feature type="compositionally biased region" description="Basic and acidic residues" evidence="5">
    <location>
        <begin position="172"/>
        <end position="185"/>
    </location>
</feature>
<gene>
    <name evidence="9" type="ORF">Taro_002303</name>
</gene>
<feature type="region of interest" description="Disordered" evidence="5">
    <location>
        <begin position="488"/>
        <end position="518"/>
    </location>
</feature>
<name>A0A843TG38_COLES</name>
<dbReference type="PANTHER" id="PTHR12802">
    <property type="entry name" value="SWI/SNF COMPLEX-RELATED"/>
    <property type="match status" value="1"/>
</dbReference>
<evidence type="ECO:0000256" key="5">
    <source>
        <dbReference type="SAM" id="MobiDB-lite"/>
    </source>
</evidence>
<feature type="region of interest" description="Disordered" evidence="5">
    <location>
        <begin position="394"/>
        <end position="433"/>
    </location>
</feature>
<dbReference type="Gene3D" id="1.10.10.60">
    <property type="entry name" value="Homeodomain-like"/>
    <property type="match status" value="1"/>
</dbReference>
<feature type="domain" description="SANT" evidence="8">
    <location>
        <begin position="248"/>
        <end position="300"/>
    </location>
</feature>
<dbReference type="PROSITE" id="PS51293">
    <property type="entry name" value="SANT"/>
    <property type="match status" value="1"/>
</dbReference>
<evidence type="ECO:0000259" key="7">
    <source>
        <dbReference type="PROSITE" id="PS50934"/>
    </source>
</evidence>
<feature type="compositionally biased region" description="Basic and acidic residues" evidence="5">
    <location>
        <begin position="407"/>
        <end position="432"/>
    </location>
</feature>
<dbReference type="AlphaFoldDB" id="A0A843TG38"/>
<comment type="caution">
    <text evidence="9">The sequence shown here is derived from an EMBL/GenBank/DDBJ whole genome shotgun (WGS) entry which is preliminary data.</text>
</comment>
<dbReference type="InterPro" id="IPR017884">
    <property type="entry name" value="SANT_dom"/>
</dbReference>
<evidence type="ECO:0000313" key="9">
    <source>
        <dbReference type="EMBL" id="MQL69995.1"/>
    </source>
</evidence>
<evidence type="ECO:0000256" key="4">
    <source>
        <dbReference type="ARBA" id="ARBA00023242"/>
    </source>
</evidence>
<dbReference type="InterPro" id="IPR032451">
    <property type="entry name" value="SMARCC_C"/>
</dbReference>
<dbReference type="PROSITE" id="PS50090">
    <property type="entry name" value="MYB_LIKE"/>
    <property type="match status" value="1"/>
</dbReference>
<dbReference type="Proteomes" id="UP000652761">
    <property type="component" value="Unassembled WGS sequence"/>
</dbReference>
<protein>
    <recommendedName>
        <fullName evidence="11">SWI/SNF complex subunit SWI3B</fullName>
    </recommendedName>
</protein>